<evidence type="ECO:0000256" key="2">
    <source>
        <dbReference type="ARBA" id="ARBA00022723"/>
    </source>
</evidence>
<evidence type="ECO:0000259" key="7">
    <source>
        <dbReference type="Pfam" id="PF00884"/>
    </source>
</evidence>
<comment type="similarity">
    <text evidence="1">Belongs to the sulfatase family.</text>
</comment>
<reference evidence="8 9" key="1">
    <citation type="submission" date="2019-08" db="EMBL/GenBank/DDBJ databases">
        <title>Parahaliea maris sp. nov., isolated from the surface seawater.</title>
        <authorList>
            <person name="Liu Y."/>
        </authorList>
    </citation>
    <scope>NUCLEOTIDE SEQUENCE [LARGE SCALE GENOMIC DNA]</scope>
    <source>
        <strain evidence="8 9">S2-26</strain>
    </source>
</reference>
<dbReference type="PANTHER" id="PTHR42693:SF53">
    <property type="entry name" value="ENDO-4-O-SULFATASE"/>
    <property type="match status" value="1"/>
</dbReference>
<dbReference type="SUPFAM" id="SSF53649">
    <property type="entry name" value="Alkaline phosphatase-like"/>
    <property type="match status" value="1"/>
</dbReference>
<feature type="chain" id="PRO_5023143835" evidence="6">
    <location>
        <begin position="20"/>
        <end position="467"/>
    </location>
</feature>
<keyword evidence="2" id="KW-0479">Metal-binding</keyword>
<feature type="signal peptide" evidence="6">
    <location>
        <begin position="1"/>
        <end position="19"/>
    </location>
</feature>
<dbReference type="GO" id="GO:0016740">
    <property type="term" value="F:transferase activity"/>
    <property type="evidence" value="ECO:0007669"/>
    <property type="project" value="UniProtKB-KW"/>
</dbReference>
<dbReference type="GO" id="GO:0004065">
    <property type="term" value="F:arylsulfatase activity"/>
    <property type="evidence" value="ECO:0007669"/>
    <property type="project" value="TreeGrafter"/>
</dbReference>
<proteinExistence type="inferred from homology"/>
<dbReference type="InterPro" id="IPR000917">
    <property type="entry name" value="Sulfatase_N"/>
</dbReference>
<feature type="region of interest" description="Disordered" evidence="5">
    <location>
        <begin position="152"/>
        <end position="175"/>
    </location>
</feature>
<keyword evidence="6" id="KW-0732">Signal</keyword>
<evidence type="ECO:0000256" key="3">
    <source>
        <dbReference type="ARBA" id="ARBA00022801"/>
    </source>
</evidence>
<organism evidence="8 9">
    <name type="scientific">Parahaliea aestuarii</name>
    <dbReference type="NCBI Taxonomy" id="1852021"/>
    <lineage>
        <taxon>Bacteria</taxon>
        <taxon>Pseudomonadati</taxon>
        <taxon>Pseudomonadota</taxon>
        <taxon>Gammaproteobacteria</taxon>
        <taxon>Cellvibrionales</taxon>
        <taxon>Halieaceae</taxon>
        <taxon>Parahaliea</taxon>
    </lineage>
</organism>
<dbReference type="Pfam" id="PF00884">
    <property type="entry name" value="Sulfatase"/>
    <property type="match status" value="1"/>
</dbReference>
<keyword evidence="4" id="KW-0106">Calcium</keyword>
<accession>A0A5C8ZVP6</accession>
<dbReference type="OrthoDB" id="9803751at2"/>
<evidence type="ECO:0000256" key="5">
    <source>
        <dbReference type="SAM" id="MobiDB-lite"/>
    </source>
</evidence>
<evidence type="ECO:0000256" key="4">
    <source>
        <dbReference type="ARBA" id="ARBA00022837"/>
    </source>
</evidence>
<dbReference type="PANTHER" id="PTHR42693">
    <property type="entry name" value="ARYLSULFATASE FAMILY MEMBER"/>
    <property type="match status" value="1"/>
</dbReference>
<keyword evidence="8" id="KW-0808">Transferase</keyword>
<evidence type="ECO:0000313" key="8">
    <source>
        <dbReference type="EMBL" id="TXS92615.1"/>
    </source>
</evidence>
<dbReference type="Proteomes" id="UP000321933">
    <property type="component" value="Unassembled WGS sequence"/>
</dbReference>
<sequence length="467" mass="51971">MYRFFLLFLALLAAPSLGATTQERPNFVVILADDLGVETVGAYGGESYRTPHIDRLAAEGVRFDNAHATPLCTPTRVMLLTGKESWRNYSDFGYLDPAEPTFAQRLAEAGYATFAAGKWQLVSNKYQDLDGATPSAAGFADYALWQVRASEDETDRYDRPTIQTPAGPEPGREGDYGPARFAASIQRFIRNSAGSGRPFLAYYPMVLPHRPFSAPPGTHGADRQQRFADMMVYMDTVVGDIRATLEEAGVADNTLLLFIGDNGTDHKITSRWRGQEVPGGKATSLDSGTHVPFIAWWPGRLPPNHRAELVSLVDVLPTLLELGAPQQALPAEVDGRSLWPLLAGETVSDWRDSLFMHYDPRWSDNVPARYAFDTRWKLYEDGRFYNIADDPLEEQALDAPLSDAAEAARLRLQQRLDAAGGELSGVLSPQSQYRRERDRRRALIAIGVLALWGLWYGRRRYLRATLS</sequence>
<dbReference type="InterPro" id="IPR050738">
    <property type="entry name" value="Sulfatase"/>
</dbReference>
<dbReference type="CDD" id="cd16151">
    <property type="entry name" value="sulfatase_like"/>
    <property type="match status" value="1"/>
</dbReference>
<dbReference type="InterPro" id="IPR024607">
    <property type="entry name" value="Sulfatase_CS"/>
</dbReference>
<dbReference type="InterPro" id="IPR017850">
    <property type="entry name" value="Alkaline_phosphatase_core_sf"/>
</dbReference>
<name>A0A5C8ZVP6_9GAMM</name>
<dbReference type="EMBL" id="VRYZ01000003">
    <property type="protein sequence ID" value="TXS92615.1"/>
    <property type="molecule type" value="Genomic_DNA"/>
</dbReference>
<evidence type="ECO:0000313" key="9">
    <source>
        <dbReference type="Proteomes" id="UP000321933"/>
    </source>
</evidence>
<dbReference type="RefSeq" id="WP_148063987.1">
    <property type="nucleotide sequence ID" value="NZ_VRYZ01000003.1"/>
</dbReference>
<dbReference type="Gene3D" id="3.40.720.10">
    <property type="entry name" value="Alkaline Phosphatase, subunit A"/>
    <property type="match status" value="1"/>
</dbReference>
<dbReference type="PROSITE" id="PS00523">
    <property type="entry name" value="SULFATASE_1"/>
    <property type="match status" value="1"/>
</dbReference>
<protein>
    <submittedName>
        <fullName evidence="8">Sulfatase-like hydrolase/transferase</fullName>
    </submittedName>
</protein>
<feature type="domain" description="Sulfatase N-terminal" evidence="7">
    <location>
        <begin position="25"/>
        <end position="322"/>
    </location>
</feature>
<gene>
    <name evidence="8" type="ORF">FVW59_09410</name>
</gene>
<dbReference type="GO" id="GO:0046872">
    <property type="term" value="F:metal ion binding"/>
    <property type="evidence" value="ECO:0007669"/>
    <property type="project" value="UniProtKB-KW"/>
</dbReference>
<keyword evidence="9" id="KW-1185">Reference proteome</keyword>
<comment type="caution">
    <text evidence="8">The sequence shown here is derived from an EMBL/GenBank/DDBJ whole genome shotgun (WGS) entry which is preliminary data.</text>
</comment>
<dbReference type="AlphaFoldDB" id="A0A5C8ZVP6"/>
<evidence type="ECO:0000256" key="1">
    <source>
        <dbReference type="ARBA" id="ARBA00008779"/>
    </source>
</evidence>
<evidence type="ECO:0000256" key="6">
    <source>
        <dbReference type="SAM" id="SignalP"/>
    </source>
</evidence>
<keyword evidence="3 8" id="KW-0378">Hydrolase</keyword>